<dbReference type="Pfam" id="PF26002">
    <property type="entry name" value="Beta-barrel_AprE"/>
    <property type="match status" value="1"/>
</dbReference>
<feature type="coiled-coil region" evidence="1">
    <location>
        <begin position="101"/>
        <end position="128"/>
    </location>
</feature>
<dbReference type="Gene3D" id="2.40.50.100">
    <property type="match status" value="1"/>
</dbReference>
<reference evidence="3 4" key="1">
    <citation type="journal article" date="2024" name="Chem. Sci.">
        <title>Discovery of megapolipeptins by genome mining of a Burkholderiales bacteria collection.</title>
        <authorList>
            <person name="Paulo B.S."/>
            <person name="Recchia M.J.J."/>
            <person name="Lee S."/>
            <person name="Fergusson C.H."/>
            <person name="Romanowski S.B."/>
            <person name="Hernandez A."/>
            <person name="Krull N."/>
            <person name="Liu D.Y."/>
            <person name="Cavanagh H."/>
            <person name="Bos A."/>
            <person name="Gray C.A."/>
            <person name="Murphy B.T."/>
            <person name="Linington R.G."/>
            <person name="Eustaquio A.S."/>
        </authorList>
    </citation>
    <scope>NUCLEOTIDE SEQUENCE [LARGE SCALE GENOMIC DNA]</scope>
    <source>
        <strain evidence="3 4">RL21-008-BIB-B</strain>
    </source>
</reference>
<gene>
    <name evidence="3" type="ORF">PQR63_07225</name>
</gene>
<protein>
    <submittedName>
        <fullName evidence="3">HlyD family efflux transporter periplasmic adaptor subunit</fullName>
    </submittedName>
</protein>
<dbReference type="PANTHER" id="PTHR30386">
    <property type="entry name" value="MEMBRANE FUSION SUBUNIT OF EMRAB-TOLC MULTIDRUG EFFLUX PUMP"/>
    <property type="match status" value="1"/>
</dbReference>
<organism evidence="3 4">
    <name type="scientific">Herbaspirillum rhizosphaerae</name>
    <dbReference type="NCBI Taxonomy" id="346179"/>
    <lineage>
        <taxon>Bacteria</taxon>
        <taxon>Pseudomonadati</taxon>
        <taxon>Pseudomonadota</taxon>
        <taxon>Betaproteobacteria</taxon>
        <taxon>Burkholderiales</taxon>
        <taxon>Oxalobacteraceae</taxon>
        <taxon>Herbaspirillum</taxon>
    </lineage>
</organism>
<dbReference type="InterPro" id="IPR030190">
    <property type="entry name" value="MacA_alpha-hairpin_sf"/>
</dbReference>
<comment type="caution">
    <text evidence="3">The sequence shown here is derived from an EMBL/GenBank/DDBJ whole genome shotgun (WGS) entry which is preliminary data.</text>
</comment>
<dbReference type="EMBL" id="JAQQFR010000004">
    <property type="protein sequence ID" value="MFL9878163.1"/>
    <property type="molecule type" value="Genomic_DNA"/>
</dbReference>
<dbReference type="InterPro" id="IPR050739">
    <property type="entry name" value="MFP"/>
</dbReference>
<keyword evidence="4" id="KW-1185">Reference proteome</keyword>
<dbReference type="Gene3D" id="6.10.140.1990">
    <property type="match status" value="1"/>
</dbReference>
<dbReference type="PANTHER" id="PTHR30386:SF28">
    <property type="entry name" value="EXPORTED PROTEIN"/>
    <property type="match status" value="1"/>
</dbReference>
<dbReference type="InterPro" id="IPR058982">
    <property type="entry name" value="Beta-barrel_AprE"/>
</dbReference>
<evidence type="ECO:0000313" key="4">
    <source>
        <dbReference type="Proteomes" id="UP001629214"/>
    </source>
</evidence>
<dbReference type="RefSeq" id="WP_408166888.1">
    <property type="nucleotide sequence ID" value="NZ_JAQQFR010000004.1"/>
</dbReference>
<dbReference type="Proteomes" id="UP001629214">
    <property type="component" value="Unassembled WGS sequence"/>
</dbReference>
<evidence type="ECO:0000256" key="1">
    <source>
        <dbReference type="SAM" id="Coils"/>
    </source>
</evidence>
<feature type="domain" description="AprE-like beta-barrel" evidence="2">
    <location>
        <begin position="262"/>
        <end position="359"/>
    </location>
</feature>
<evidence type="ECO:0000313" key="3">
    <source>
        <dbReference type="EMBL" id="MFL9878163.1"/>
    </source>
</evidence>
<feature type="coiled-coil region" evidence="1">
    <location>
        <begin position="153"/>
        <end position="219"/>
    </location>
</feature>
<sequence>MMLAVFFVWGSYTQRSTVQGQLQLTPGVIKIYAPQTGVIQEKHVVEGQAVERGDVLYVISSDRYSSTQGNTQESISEQLNLRHLSLQNELDKSDQLHPKEQEAIIRRLDNLQAELGNLSGQMKSQASRVRLATENLTRYRDLFAKNYISREMLQQKEVDVLDQQHQLQSLEREQIRLTREKNAQHHELASLPLTQQNRQAEIERRLIQLKQELAESEAKRHLTIVAADAGTATAIVAEQGQTVDPSIPLLQIIPHDAVLYAQLYAPSRAIGFIKRDDVVLLRYQAYPYQKFGHVKGRVDSISKTSMSHTELKSFGPTGMVNSNNELMYRINVGLDQQTIDVYGKAQRPQVGMALEADILLETRSLYEWSLAPFFALSRKMPS</sequence>
<accession>A0ABW8Z778</accession>
<evidence type="ECO:0000259" key="2">
    <source>
        <dbReference type="Pfam" id="PF26002"/>
    </source>
</evidence>
<name>A0ABW8Z778_9BURK</name>
<keyword evidence="1" id="KW-0175">Coiled coil</keyword>
<proteinExistence type="predicted"/>
<dbReference type="PRINTS" id="PR01490">
    <property type="entry name" value="RTXTOXIND"/>
</dbReference>